<evidence type="ECO:0000313" key="3">
    <source>
        <dbReference type="Proteomes" id="UP001642360"/>
    </source>
</evidence>
<evidence type="ECO:0000313" key="2">
    <source>
        <dbReference type="EMBL" id="CAK9147182.1"/>
    </source>
</evidence>
<gene>
    <name evidence="2" type="ORF">ILEXP_LOCUS15064</name>
</gene>
<dbReference type="EMBL" id="CAUOFW020001653">
    <property type="protein sequence ID" value="CAK9147182.1"/>
    <property type="molecule type" value="Genomic_DNA"/>
</dbReference>
<dbReference type="Proteomes" id="UP001642360">
    <property type="component" value="Unassembled WGS sequence"/>
</dbReference>
<feature type="region of interest" description="Disordered" evidence="1">
    <location>
        <begin position="23"/>
        <end position="44"/>
    </location>
</feature>
<comment type="caution">
    <text evidence="2">The sequence shown here is derived from an EMBL/GenBank/DDBJ whole genome shotgun (WGS) entry which is preliminary data.</text>
</comment>
<reference evidence="2 3" key="1">
    <citation type="submission" date="2024-02" db="EMBL/GenBank/DDBJ databases">
        <authorList>
            <person name="Vignale AGUSTIN F."/>
            <person name="Sosa J E."/>
            <person name="Modenutti C."/>
        </authorList>
    </citation>
    <scope>NUCLEOTIDE SEQUENCE [LARGE SCALE GENOMIC DNA]</scope>
</reference>
<sequence length="85" mass="9778">MSLRHMSRICLRAFQWLKGHNSKGIVKPSQARPKSESEQSTDVRRVSGMVVETAKKVKVDEKQRMRREAEKAENNDQAYGFGLMN</sequence>
<accession>A0ABC8RRT7</accession>
<organism evidence="2 3">
    <name type="scientific">Ilex paraguariensis</name>
    <name type="common">yerba mate</name>
    <dbReference type="NCBI Taxonomy" id="185542"/>
    <lineage>
        <taxon>Eukaryota</taxon>
        <taxon>Viridiplantae</taxon>
        <taxon>Streptophyta</taxon>
        <taxon>Embryophyta</taxon>
        <taxon>Tracheophyta</taxon>
        <taxon>Spermatophyta</taxon>
        <taxon>Magnoliopsida</taxon>
        <taxon>eudicotyledons</taxon>
        <taxon>Gunneridae</taxon>
        <taxon>Pentapetalae</taxon>
        <taxon>asterids</taxon>
        <taxon>campanulids</taxon>
        <taxon>Aquifoliales</taxon>
        <taxon>Aquifoliaceae</taxon>
        <taxon>Ilex</taxon>
    </lineage>
</organism>
<name>A0ABC8RRT7_9AQUA</name>
<dbReference type="AlphaFoldDB" id="A0ABC8RRT7"/>
<protein>
    <submittedName>
        <fullName evidence="2">Uncharacterized protein</fullName>
    </submittedName>
</protein>
<feature type="compositionally biased region" description="Basic and acidic residues" evidence="1">
    <location>
        <begin position="58"/>
        <end position="74"/>
    </location>
</feature>
<keyword evidence="3" id="KW-1185">Reference proteome</keyword>
<feature type="compositionally biased region" description="Basic and acidic residues" evidence="1">
    <location>
        <begin position="33"/>
        <end position="44"/>
    </location>
</feature>
<evidence type="ECO:0000256" key="1">
    <source>
        <dbReference type="SAM" id="MobiDB-lite"/>
    </source>
</evidence>
<feature type="region of interest" description="Disordered" evidence="1">
    <location>
        <begin position="58"/>
        <end position="85"/>
    </location>
</feature>
<proteinExistence type="predicted"/>